<accession>S7V9N0</accession>
<dbReference type="GO" id="GO:0009279">
    <property type="term" value="C:cell outer membrane"/>
    <property type="evidence" value="ECO:0007669"/>
    <property type="project" value="UniProtKB-SubCell"/>
</dbReference>
<evidence type="ECO:0000313" key="6">
    <source>
        <dbReference type="EMBL" id="EPR66641.1"/>
    </source>
</evidence>
<dbReference type="Pfam" id="PF14905">
    <property type="entry name" value="OMP_b-brl_3"/>
    <property type="match status" value="1"/>
</dbReference>
<reference evidence="6 7" key="1">
    <citation type="journal article" date="2013" name="Genome Announc.">
        <title>Draft Genome Sequence of Cyclobacterium qasimii Strain M12-11BT, Isolated from Arctic Marine Sediment.</title>
        <authorList>
            <person name="Shivaji S."/>
            <person name="Ara S."/>
            <person name="Singh A."/>
            <person name="Kumar Pinnaka A."/>
        </authorList>
    </citation>
    <scope>NUCLEOTIDE SEQUENCE [LARGE SCALE GENOMIC DNA]</scope>
    <source>
        <strain evidence="6 7">M12-11B</strain>
    </source>
</reference>
<keyword evidence="6" id="KW-0675">Receptor</keyword>
<evidence type="ECO:0000256" key="1">
    <source>
        <dbReference type="ARBA" id="ARBA00004442"/>
    </source>
</evidence>
<dbReference type="Gene3D" id="2.40.170.20">
    <property type="entry name" value="TonB-dependent receptor, beta-barrel domain"/>
    <property type="match status" value="1"/>
</dbReference>
<evidence type="ECO:0000256" key="2">
    <source>
        <dbReference type="ARBA" id="ARBA00023136"/>
    </source>
</evidence>
<dbReference type="Pfam" id="PF13715">
    <property type="entry name" value="CarbopepD_reg_2"/>
    <property type="match status" value="1"/>
</dbReference>
<keyword evidence="4" id="KW-0812">Transmembrane</keyword>
<keyword evidence="3" id="KW-0998">Cell outer membrane</keyword>
<keyword evidence="2 4" id="KW-0472">Membrane</keyword>
<evidence type="ECO:0000259" key="5">
    <source>
        <dbReference type="Pfam" id="PF14905"/>
    </source>
</evidence>
<dbReference type="InterPro" id="IPR041700">
    <property type="entry name" value="OMP_b-brl_3"/>
</dbReference>
<evidence type="ECO:0000256" key="3">
    <source>
        <dbReference type="ARBA" id="ARBA00023237"/>
    </source>
</evidence>
<dbReference type="AlphaFoldDB" id="S7V9N0"/>
<dbReference type="SUPFAM" id="SSF49464">
    <property type="entry name" value="Carboxypeptidase regulatory domain-like"/>
    <property type="match status" value="1"/>
</dbReference>
<gene>
    <name evidence="6" type="ORF">ADICYQ_4403</name>
</gene>
<organism evidence="6 7">
    <name type="scientific">Cyclobacterium qasimii M12-11B</name>
    <dbReference type="NCBI Taxonomy" id="641524"/>
    <lineage>
        <taxon>Bacteria</taxon>
        <taxon>Pseudomonadati</taxon>
        <taxon>Bacteroidota</taxon>
        <taxon>Cytophagia</taxon>
        <taxon>Cytophagales</taxon>
        <taxon>Cyclobacteriaceae</taxon>
        <taxon>Cyclobacterium</taxon>
    </lineage>
</organism>
<protein>
    <submittedName>
        <fullName evidence="6">TonB-dependent receptor</fullName>
    </submittedName>
</protein>
<dbReference type="STRING" id="641524.ADICYQ_4403"/>
<keyword evidence="4" id="KW-1133">Transmembrane helix</keyword>
<evidence type="ECO:0000313" key="7">
    <source>
        <dbReference type="Proteomes" id="UP000014974"/>
    </source>
</evidence>
<evidence type="ECO:0000256" key="4">
    <source>
        <dbReference type="SAM" id="Phobius"/>
    </source>
</evidence>
<name>S7V9N0_9BACT</name>
<dbReference type="Proteomes" id="UP000014974">
    <property type="component" value="Unassembled WGS sequence"/>
</dbReference>
<feature type="domain" description="Outer membrane protein beta-barrel" evidence="5">
    <location>
        <begin position="463"/>
        <end position="927"/>
    </location>
</feature>
<dbReference type="SUPFAM" id="SSF56935">
    <property type="entry name" value="Porins"/>
    <property type="match status" value="1"/>
</dbReference>
<proteinExistence type="predicted"/>
<dbReference type="eggNOG" id="COG1629">
    <property type="taxonomic scope" value="Bacteria"/>
</dbReference>
<dbReference type="InterPro" id="IPR036942">
    <property type="entry name" value="Beta-barrel_TonB_sf"/>
</dbReference>
<dbReference type="InterPro" id="IPR008969">
    <property type="entry name" value="CarboxyPept-like_regulatory"/>
</dbReference>
<feature type="transmembrane region" description="Helical" evidence="4">
    <location>
        <begin position="19"/>
        <end position="38"/>
    </location>
</feature>
<comment type="subcellular location">
    <subcellularLocation>
        <location evidence="1">Cell outer membrane</location>
    </subcellularLocation>
</comment>
<dbReference type="EMBL" id="ATNM01000143">
    <property type="protein sequence ID" value="EPR66641.1"/>
    <property type="molecule type" value="Genomic_DNA"/>
</dbReference>
<comment type="caution">
    <text evidence="6">The sequence shown here is derived from an EMBL/GenBank/DDBJ whole genome shotgun (WGS) entry which is preliminary data.</text>
</comment>
<sequence length="939" mass="106659">MDSLSICLRFKNKPIVISIIYYFMSIKSSIFIAFLFIFTTSSIFAQQQFTGTIIDSQTKEPLFGAYVFFKNQDGETLKSTYTDFDGKFKVDRPILKDFLIELSFIGYQTFQKQLTSSEGSDLGVFEIVSDGQELEAFELSADALTGEVRGDTVAFNANAFKTRPEADADELVRKMPGVVIQNGVIEVQGEEVKEVLVDGRPFFGDNPAAALKNLPAQVVLKIEFLDQGSEESKLTGFDDGETIKTINIITKPDMRAGRFGKFYGGYGTDNNYIGGGNMNFFNGARRFSVLGLSNNINQQNFGGDELGSLESSSGGSNDGLTVGELPGITNTNALGTNFSDEYLDAKLKVSGNYLFNDRDNVLNRTSSREYILPDDSLQLYNEDRNYHTKTQSHRFSARIDYEINEKHALVLRPRIGLDFRNSVNLRDAYNLYDENTFINRNQNETTSTRESMSFANSLNYRYKFDKKGRAFSTYIYTSKYNSDSNSDLVAVTTNFQDANIDSLIQFKQNKYNSFYYNAGLNFYEPLSEKSRLRFGYRVSNNNSDTNQDVEIQEAESGLIRIDSTLTNRFENSYITHRGGAGYSFKTEKLSIFTNLNYEAAYIDSDRLFPGFENTQRSFSNFLPRAVIKYQTGEFSNLRVDYSTDTDAPSIGQLQDVISNANPLQLSTGNPELNQEYSHRLFTRYRIINPETNRSWMFFLYGNIRNDYIGNETFIATQDTLIQNDVTLAQGGQFTKPVNLDNYYVYRLYGSYGFPLKFMKSNLSINSSFSTRNRPGIINGQLNNNKNTSYRQGINLSSNISESIDFNLSSRGTFNWVRSSLQESLENNYYTHNTKADLFWNFTGGVFVGTSVNHQLYTGLGDEFDRSILLTNMDIGYRIPPSNKTELKLTVFDLFNQNASISRNVTDVYIEDVRTQVLKQFFMLTVTYNLRRFGGYDMAL</sequence>